<sequence length="494" mass="56591">MKQISNQKEPLVASISFSQKKGGYDYGTLKLNQDVAKPSSITTTTTKTTIVLCTFSIPLYISIPEFLDFVAPVDSSVNHYRVLRDTTPDTYMILMEFRDISTANTYYNQYNGRLYSSMEPEKCQIMYVESLKIDSKSASLCQLSYPDLEDDALPICPVCLEPMDDKITGLLTILCQHAFHSRCLSKWEDGSCPVCRYSQKPQQSKTSETDSVDLIRIHQLLPSHTEQNDQNECTVCKASDSLWVCLICGHIGCGRYNGAHAYDHYRQTSHLYSLEISTQRVWDYAGDNYVHRLVQNAVDGKLVELPSSITAPSEQSANHTEKIEAMSIEYSYMLTSQLDSQRIYFENQMEALTAQLSQLTSQTRCLLTEYDKTKVENKQIADMNDKKKKRIDEIAQEKKESEHKLDMWKEKYDAIRKIWTVEKESTNTLLENNDLLVKNIAERDRAIGDLNEQVRDLMFFLETRERVQGNPELEGASVGTRTTHSRTGRRRGKR</sequence>
<dbReference type="Gene3D" id="3.30.40.10">
    <property type="entry name" value="Zinc/RING finger domain, C3HC4 (zinc finger)"/>
    <property type="match status" value="2"/>
</dbReference>
<dbReference type="InterPro" id="IPR001607">
    <property type="entry name" value="Znf_UBP"/>
</dbReference>
<dbReference type="Pfam" id="PF13639">
    <property type="entry name" value="zf-RING_2"/>
    <property type="match status" value="1"/>
</dbReference>
<feature type="domain" description="UBP-type" evidence="8">
    <location>
        <begin position="193"/>
        <end position="309"/>
    </location>
</feature>
<dbReference type="PROSITE" id="PS50089">
    <property type="entry name" value="ZF_RING_2"/>
    <property type="match status" value="1"/>
</dbReference>
<comment type="caution">
    <text evidence="9">The sequence shown here is derived from an EMBL/GenBank/DDBJ whole genome shotgun (WGS) entry which is preliminary data.</text>
</comment>
<keyword evidence="5" id="KW-0175">Coiled coil</keyword>
<dbReference type="FunCoup" id="A0A1C7NND4">
    <property type="interactions" value="907"/>
</dbReference>
<feature type="region of interest" description="Disordered" evidence="6">
    <location>
        <begin position="470"/>
        <end position="494"/>
    </location>
</feature>
<keyword evidence="2 4" id="KW-0863">Zinc-finger</keyword>
<dbReference type="OrthoDB" id="273556at2759"/>
<dbReference type="InterPro" id="IPR011422">
    <property type="entry name" value="BRAP2/ETP1_RRM"/>
</dbReference>
<dbReference type="SMART" id="SM00184">
    <property type="entry name" value="RING"/>
    <property type="match status" value="1"/>
</dbReference>
<evidence type="ECO:0000256" key="2">
    <source>
        <dbReference type="ARBA" id="ARBA00022771"/>
    </source>
</evidence>
<keyword evidence="10" id="KW-1185">Reference proteome</keyword>
<feature type="compositionally biased region" description="Basic residues" evidence="6">
    <location>
        <begin position="483"/>
        <end position="494"/>
    </location>
</feature>
<dbReference type="InterPro" id="IPR001841">
    <property type="entry name" value="Znf_RING"/>
</dbReference>
<protein>
    <submittedName>
        <fullName evidence="9">BRCA1-associated protein</fullName>
    </submittedName>
</protein>
<evidence type="ECO:0000313" key="9">
    <source>
        <dbReference type="EMBL" id="OBZ90480.1"/>
    </source>
</evidence>
<feature type="domain" description="RING-type" evidence="7">
    <location>
        <begin position="156"/>
        <end position="196"/>
    </location>
</feature>
<dbReference type="GO" id="GO:0061630">
    <property type="term" value="F:ubiquitin protein ligase activity"/>
    <property type="evidence" value="ECO:0007669"/>
    <property type="project" value="TreeGrafter"/>
</dbReference>
<keyword evidence="3" id="KW-0862">Zinc</keyword>
<dbReference type="Pfam" id="PF02148">
    <property type="entry name" value="zf-UBP"/>
    <property type="match status" value="1"/>
</dbReference>
<dbReference type="Proteomes" id="UP000093000">
    <property type="component" value="Unassembled WGS sequence"/>
</dbReference>
<gene>
    <name evidence="9" type="primary">BRAP</name>
    <name evidence="9" type="ORF">A0J61_01482</name>
</gene>
<dbReference type="InterPro" id="IPR013083">
    <property type="entry name" value="Znf_RING/FYVE/PHD"/>
</dbReference>
<dbReference type="PROSITE" id="PS50271">
    <property type="entry name" value="ZF_UBP"/>
    <property type="match status" value="1"/>
</dbReference>
<evidence type="ECO:0000256" key="3">
    <source>
        <dbReference type="ARBA" id="ARBA00022833"/>
    </source>
</evidence>
<dbReference type="STRING" id="101091.A0A1C7NND4"/>
<evidence type="ECO:0000256" key="4">
    <source>
        <dbReference type="PROSITE-ProRule" id="PRU00502"/>
    </source>
</evidence>
<proteinExistence type="predicted"/>
<dbReference type="PANTHER" id="PTHR24007:SF7">
    <property type="entry name" value="BRCA1-ASSOCIATED PROTEIN"/>
    <property type="match status" value="1"/>
</dbReference>
<dbReference type="InterPro" id="IPR047243">
    <property type="entry name" value="RING-H2_BRAP2"/>
</dbReference>
<evidence type="ECO:0000256" key="1">
    <source>
        <dbReference type="ARBA" id="ARBA00022723"/>
    </source>
</evidence>
<dbReference type="SUPFAM" id="SSF57850">
    <property type="entry name" value="RING/U-box"/>
    <property type="match status" value="2"/>
</dbReference>
<dbReference type="PANTHER" id="PTHR24007">
    <property type="entry name" value="BRCA1-ASSOCIATED PROTEIN"/>
    <property type="match status" value="1"/>
</dbReference>
<organism evidence="9 10">
    <name type="scientific">Choanephora cucurbitarum</name>
    <dbReference type="NCBI Taxonomy" id="101091"/>
    <lineage>
        <taxon>Eukaryota</taxon>
        <taxon>Fungi</taxon>
        <taxon>Fungi incertae sedis</taxon>
        <taxon>Mucoromycota</taxon>
        <taxon>Mucoromycotina</taxon>
        <taxon>Mucoromycetes</taxon>
        <taxon>Mucorales</taxon>
        <taxon>Mucorineae</taxon>
        <taxon>Choanephoraceae</taxon>
        <taxon>Choanephoroideae</taxon>
        <taxon>Choanephora</taxon>
    </lineage>
</organism>
<evidence type="ECO:0000256" key="6">
    <source>
        <dbReference type="SAM" id="MobiDB-lite"/>
    </source>
</evidence>
<evidence type="ECO:0000256" key="5">
    <source>
        <dbReference type="SAM" id="Coils"/>
    </source>
</evidence>
<evidence type="ECO:0000259" key="7">
    <source>
        <dbReference type="PROSITE" id="PS50089"/>
    </source>
</evidence>
<dbReference type="GO" id="GO:0016567">
    <property type="term" value="P:protein ubiquitination"/>
    <property type="evidence" value="ECO:0007669"/>
    <property type="project" value="TreeGrafter"/>
</dbReference>
<dbReference type="CDD" id="cd16457">
    <property type="entry name" value="RING-H2_BRAP2"/>
    <property type="match status" value="1"/>
</dbReference>
<dbReference type="AlphaFoldDB" id="A0A1C7NND4"/>
<keyword evidence="1" id="KW-0479">Metal-binding</keyword>
<dbReference type="GO" id="GO:0007265">
    <property type="term" value="P:Ras protein signal transduction"/>
    <property type="evidence" value="ECO:0007669"/>
    <property type="project" value="TreeGrafter"/>
</dbReference>
<evidence type="ECO:0000313" key="10">
    <source>
        <dbReference type="Proteomes" id="UP000093000"/>
    </source>
</evidence>
<dbReference type="GO" id="GO:0008270">
    <property type="term" value="F:zinc ion binding"/>
    <property type="evidence" value="ECO:0007669"/>
    <property type="project" value="UniProtKB-KW"/>
</dbReference>
<evidence type="ECO:0000259" key="8">
    <source>
        <dbReference type="PROSITE" id="PS50271"/>
    </source>
</evidence>
<dbReference type="GO" id="GO:0005737">
    <property type="term" value="C:cytoplasm"/>
    <property type="evidence" value="ECO:0007669"/>
    <property type="project" value="TreeGrafter"/>
</dbReference>
<dbReference type="SMART" id="SM00290">
    <property type="entry name" value="ZnF_UBP"/>
    <property type="match status" value="1"/>
</dbReference>
<name>A0A1C7NND4_9FUNG</name>
<accession>A0A1C7NND4</accession>
<dbReference type="Pfam" id="PF07576">
    <property type="entry name" value="BRAP2"/>
    <property type="match status" value="1"/>
</dbReference>
<dbReference type="InParanoid" id="A0A1C7NND4"/>
<dbReference type="EMBL" id="LUGH01000047">
    <property type="protein sequence ID" value="OBZ90480.1"/>
    <property type="molecule type" value="Genomic_DNA"/>
</dbReference>
<feature type="coiled-coil region" evidence="5">
    <location>
        <begin position="380"/>
        <end position="411"/>
    </location>
</feature>
<reference evidence="9 10" key="1">
    <citation type="submission" date="2016-03" db="EMBL/GenBank/DDBJ databases">
        <title>Choanephora cucurbitarum.</title>
        <authorList>
            <person name="Min B."/>
            <person name="Park H."/>
            <person name="Park J.-H."/>
            <person name="Shin H.-D."/>
            <person name="Choi I.-G."/>
        </authorList>
    </citation>
    <scope>NUCLEOTIDE SEQUENCE [LARGE SCALE GENOMIC DNA]</scope>
    <source>
        <strain evidence="9 10">KUS-F28377</strain>
    </source>
</reference>